<dbReference type="EMBL" id="LJPX01000311">
    <property type="protein sequence ID" value="KPW73334.1"/>
    <property type="molecule type" value="Genomic_DNA"/>
</dbReference>
<evidence type="ECO:0000313" key="2">
    <source>
        <dbReference type="Proteomes" id="UP000050564"/>
    </source>
</evidence>
<accession>A0A0N8QXP1</accession>
<protein>
    <submittedName>
        <fullName evidence="1">Uncharacterized protein</fullName>
    </submittedName>
</protein>
<dbReference type="Proteomes" id="UP000050564">
    <property type="component" value="Unassembled WGS sequence"/>
</dbReference>
<dbReference type="AlphaFoldDB" id="A0A0N8QXP1"/>
<name>A0A0N8QXP1_PSECA</name>
<evidence type="ECO:0000313" key="1">
    <source>
        <dbReference type="EMBL" id="KPW73334.1"/>
    </source>
</evidence>
<organism evidence="1 2">
    <name type="scientific">Pseudomonas cannabina</name>
    <dbReference type="NCBI Taxonomy" id="86840"/>
    <lineage>
        <taxon>Bacteria</taxon>
        <taxon>Pseudomonadati</taxon>
        <taxon>Pseudomonadota</taxon>
        <taxon>Gammaproteobacteria</taxon>
        <taxon>Pseudomonadales</taxon>
        <taxon>Pseudomonadaceae</taxon>
        <taxon>Pseudomonas</taxon>
    </lineage>
</organism>
<reference evidence="1 2" key="1">
    <citation type="submission" date="2015-09" db="EMBL/GenBank/DDBJ databases">
        <title>Genome announcement of multiple Pseudomonas syringae strains.</title>
        <authorList>
            <person name="Thakur S."/>
            <person name="Wang P.W."/>
            <person name="Gong Y."/>
            <person name="Weir B.S."/>
            <person name="Guttman D.S."/>
        </authorList>
    </citation>
    <scope>NUCLEOTIDE SEQUENCE [LARGE SCALE GENOMIC DNA]</scope>
    <source>
        <strain evidence="1 2">ICMP2823</strain>
    </source>
</reference>
<gene>
    <name evidence="1" type="ORF">ALO81_101856</name>
</gene>
<comment type="caution">
    <text evidence="1">The sequence shown here is derived from an EMBL/GenBank/DDBJ whole genome shotgun (WGS) entry which is preliminary data.</text>
</comment>
<sequence>MTSIDTALLSLASGGWPRPSLIWQFWQALVLNNGPRPSRAVVVDGAITHGLRKKLLPTLKSSRRTGDRLADGMENAFWSVLRTVALPADNASPGSA</sequence>
<proteinExistence type="predicted"/>